<dbReference type="PANTHER" id="PTHR46603">
    <property type="entry name" value="ABSCISSION/NOCUT CHECKPOINT REGULATOR"/>
    <property type="match status" value="1"/>
</dbReference>
<organism evidence="2 3">
    <name type="scientific">Plectus sambesii</name>
    <dbReference type="NCBI Taxonomy" id="2011161"/>
    <lineage>
        <taxon>Eukaryota</taxon>
        <taxon>Metazoa</taxon>
        <taxon>Ecdysozoa</taxon>
        <taxon>Nematoda</taxon>
        <taxon>Chromadorea</taxon>
        <taxon>Plectida</taxon>
        <taxon>Plectina</taxon>
        <taxon>Plectoidea</taxon>
        <taxon>Plectidae</taxon>
        <taxon>Plectus</taxon>
    </lineage>
</organism>
<dbReference type="Proteomes" id="UP000887566">
    <property type="component" value="Unplaced"/>
</dbReference>
<dbReference type="PANTHER" id="PTHR46603:SF1">
    <property type="entry name" value="ABSCISSION_NOCUT CHECKPOINT REGULATOR"/>
    <property type="match status" value="1"/>
</dbReference>
<evidence type="ECO:0000313" key="3">
    <source>
        <dbReference type="WBParaSite" id="PSAMB.scaffold7139size8156.g29675.t1"/>
    </source>
</evidence>
<dbReference type="WBParaSite" id="PSAMB.scaffold7139size8156.g29675.t1">
    <property type="protein sequence ID" value="PSAMB.scaffold7139size8156.g29675.t1"/>
    <property type="gene ID" value="PSAMB.scaffold7139size8156.g29675"/>
</dbReference>
<proteinExistence type="predicted"/>
<feature type="region of interest" description="Disordered" evidence="1">
    <location>
        <begin position="1"/>
        <end position="22"/>
    </location>
</feature>
<protein>
    <submittedName>
        <fullName evidence="3">B box-type domain-containing protein</fullName>
    </submittedName>
</protein>
<evidence type="ECO:0000256" key="1">
    <source>
        <dbReference type="SAM" id="MobiDB-lite"/>
    </source>
</evidence>
<dbReference type="CDD" id="cd19817">
    <property type="entry name" value="Bbox1_ANCHR-like"/>
    <property type="match status" value="1"/>
</dbReference>
<dbReference type="Gene3D" id="4.10.830.40">
    <property type="match status" value="1"/>
</dbReference>
<dbReference type="SUPFAM" id="SSF57845">
    <property type="entry name" value="B-box zinc-binding domain"/>
    <property type="match status" value="1"/>
</dbReference>
<evidence type="ECO:0000313" key="2">
    <source>
        <dbReference type="Proteomes" id="UP000887566"/>
    </source>
</evidence>
<feature type="compositionally biased region" description="Basic residues" evidence="1">
    <location>
        <begin position="1"/>
        <end position="11"/>
    </location>
</feature>
<dbReference type="Pfam" id="PF22586">
    <property type="entry name" value="ANCHR-like_BBOX"/>
    <property type="match status" value="1"/>
</dbReference>
<dbReference type="InterPro" id="IPR044553">
    <property type="entry name" value="Bbox1_ANCHR"/>
</dbReference>
<dbReference type="AlphaFoldDB" id="A0A914XAP1"/>
<reference evidence="3" key="1">
    <citation type="submission" date="2022-11" db="UniProtKB">
        <authorList>
            <consortium name="WormBaseParasite"/>
        </authorList>
    </citation>
    <scope>IDENTIFICATION</scope>
</reference>
<sequence>SPNSGKKHKKERPLTPDVDEDDEEDPWCVICALDATIQCRDCNRDLYCQRCFKETHDTADLRKHRTKPYKPFGHYQF</sequence>
<accession>A0A914XAP1</accession>
<keyword evidence="2" id="KW-1185">Reference proteome</keyword>
<name>A0A914XAP1_9BILA</name>